<dbReference type="GO" id="GO:0004725">
    <property type="term" value="F:protein tyrosine phosphatase activity"/>
    <property type="evidence" value="ECO:0007669"/>
    <property type="project" value="UniProtKB-UniRule"/>
</dbReference>
<protein>
    <recommendedName>
        <fullName evidence="5">Tyrosine-protein phosphatase</fullName>
        <ecNumber evidence="5">3.1.3.48</ecNumber>
    </recommendedName>
</protein>
<evidence type="ECO:0000256" key="2">
    <source>
        <dbReference type="ARBA" id="ARBA00022801"/>
    </source>
</evidence>
<evidence type="ECO:0000313" key="6">
    <source>
        <dbReference type="EMBL" id="SHH14206.1"/>
    </source>
</evidence>
<dbReference type="SUPFAM" id="SSF89550">
    <property type="entry name" value="PHP domain-like"/>
    <property type="match status" value="1"/>
</dbReference>
<evidence type="ECO:0000256" key="3">
    <source>
        <dbReference type="ARBA" id="ARBA00022912"/>
    </source>
</evidence>
<name>A0A1M5QJW6_9BACI</name>
<dbReference type="InterPro" id="IPR016667">
    <property type="entry name" value="Caps_polysacc_synth_CpsB/CapC"/>
</dbReference>
<dbReference type="PIRSF" id="PIRSF016557">
    <property type="entry name" value="Caps_synth_CpsB"/>
    <property type="match status" value="1"/>
</dbReference>
<evidence type="ECO:0000256" key="1">
    <source>
        <dbReference type="ARBA" id="ARBA00005750"/>
    </source>
</evidence>
<dbReference type="InterPro" id="IPR016195">
    <property type="entry name" value="Pol/histidinol_Pase-like"/>
</dbReference>
<keyword evidence="3 5" id="KW-0904">Protein phosphatase</keyword>
<evidence type="ECO:0000313" key="7">
    <source>
        <dbReference type="Proteomes" id="UP000184079"/>
    </source>
</evidence>
<dbReference type="AlphaFoldDB" id="A0A1M5QJW6"/>
<dbReference type="Proteomes" id="UP000184079">
    <property type="component" value="Unassembled WGS sequence"/>
</dbReference>
<dbReference type="PANTHER" id="PTHR39181:SF1">
    <property type="entry name" value="TYROSINE-PROTEIN PHOSPHATASE YWQE"/>
    <property type="match status" value="1"/>
</dbReference>
<evidence type="ECO:0000256" key="5">
    <source>
        <dbReference type="PIRNR" id="PIRNR016557"/>
    </source>
</evidence>
<dbReference type="OrthoDB" id="9788539at2"/>
<keyword evidence="2 5" id="KW-0378">Hydrolase</keyword>
<gene>
    <name evidence="6" type="ORF">SAMN05421807_104166</name>
</gene>
<dbReference type="Pfam" id="PF19567">
    <property type="entry name" value="CpsB_CapC"/>
    <property type="match status" value="1"/>
</dbReference>
<dbReference type="PANTHER" id="PTHR39181">
    <property type="entry name" value="TYROSINE-PROTEIN PHOSPHATASE YWQE"/>
    <property type="match status" value="1"/>
</dbReference>
<dbReference type="Gene3D" id="3.20.20.140">
    <property type="entry name" value="Metal-dependent hydrolases"/>
    <property type="match status" value="1"/>
</dbReference>
<dbReference type="RefSeq" id="WP_073006520.1">
    <property type="nucleotide sequence ID" value="NZ_FQXD01000004.1"/>
</dbReference>
<organism evidence="6 7">
    <name type="scientific">Virgibacillus chiguensis</name>
    <dbReference type="NCBI Taxonomy" id="411959"/>
    <lineage>
        <taxon>Bacteria</taxon>
        <taxon>Bacillati</taxon>
        <taxon>Bacillota</taxon>
        <taxon>Bacilli</taxon>
        <taxon>Bacillales</taxon>
        <taxon>Bacillaceae</taxon>
        <taxon>Virgibacillus</taxon>
    </lineage>
</organism>
<dbReference type="EC" id="3.1.3.48" evidence="5"/>
<comment type="catalytic activity">
    <reaction evidence="4 5">
        <text>O-phospho-L-tyrosyl-[protein] + H2O = L-tyrosyl-[protein] + phosphate</text>
        <dbReference type="Rhea" id="RHEA:10684"/>
        <dbReference type="Rhea" id="RHEA-COMP:10136"/>
        <dbReference type="Rhea" id="RHEA-COMP:20101"/>
        <dbReference type="ChEBI" id="CHEBI:15377"/>
        <dbReference type="ChEBI" id="CHEBI:43474"/>
        <dbReference type="ChEBI" id="CHEBI:46858"/>
        <dbReference type="ChEBI" id="CHEBI:61978"/>
        <dbReference type="EC" id="3.1.3.48"/>
    </reaction>
</comment>
<dbReference type="EMBL" id="FQXD01000004">
    <property type="protein sequence ID" value="SHH14206.1"/>
    <property type="molecule type" value="Genomic_DNA"/>
</dbReference>
<reference evidence="7" key="1">
    <citation type="submission" date="2016-11" db="EMBL/GenBank/DDBJ databases">
        <authorList>
            <person name="Varghese N."/>
            <person name="Submissions S."/>
        </authorList>
    </citation>
    <scope>NUCLEOTIDE SEQUENCE [LARGE SCALE GENOMIC DNA]</scope>
    <source>
        <strain evidence="7">CGMCC 1.6496</strain>
    </source>
</reference>
<accession>A0A1M5QJW6</accession>
<dbReference type="GO" id="GO:0030145">
    <property type="term" value="F:manganese ion binding"/>
    <property type="evidence" value="ECO:0007669"/>
    <property type="project" value="UniProtKB-UniRule"/>
</dbReference>
<evidence type="ECO:0000256" key="4">
    <source>
        <dbReference type="ARBA" id="ARBA00051722"/>
    </source>
</evidence>
<comment type="similarity">
    <text evidence="1 5">Belongs to the metallo-dependent hydrolases superfamily. CpsB/CapC family.</text>
</comment>
<sequence length="255" mass="29146">MIDIHSHILPGVDDGAKTEQYSLEMAKVAIDQGIHTIIATPHHQNGAFNNFRWEIENHVEILNDLFNREGVSLTVLPGQETRIYGEMVDGIRQNELLPLNHGKYLFVEFPSDAVPRYTSQLIFDIQVEGYTPIIVHPERNRALLEHPNLLYDLVSKGALSQVTAGSVVGKFGKDIQKFTTQIIEANLTHFIASDAHNTTSRSFYLREAFEDVKKNFGSDYYYMFLENSNLLVDNNHVNRLEPMRVKKKKKFLGLF</sequence>
<keyword evidence="7" id="KW-1185">Reference proteome</keyword>
<proteinExistence type="inferred from homology"/>